<feature type="transmembrane region" description="Helical" evidence="7">
    <location>
        <begin position="215"/>
        <end position="234"/>
    </location>
</feature>
<dbReference type="InterPro" id="IPR023494">
    <property type="entry name" value="Cyt_c_bgen_Ccs1/CcsB/ResB"/>
</dbReference>
<dbReference type="RefSeq" id="WP_139930230.1">
    <property type="nucleotide sequence ID" value="NZ_CP040915.1"/>
</dbReference>
<dbReference type="OrthoDB" id="3949537at2"/>
<proteinExistence type="predicted"/>
<comment type="subcellular location">
    <subcellularLocation>
        <location evidence="1">Membrane</location>
        <topology evidence="1">Multi-pass membrane protein</topology>
    </subcellularLocation>
</comment>
<gene>
    <name evidence="9" type="ORF">FE374_16275</name>
</gene>
<evidence type="ECO:0000256" key="1">
    <source>
        <dbReference type="ARBA" id="ARBA00004141"/>
    </source>
</evidence>
<keyword evidence="3" id="KW-0201">Cytochrome c-type biogenesis</keyword>
<dbReference type="InterPro" id="IPR007816">
    <property type="entry name" value="ResB-like_domain"/>
</dbReference>
<feature type="domain" description="ResB-like" evidence="8">
    <location>
        <begin position="68"/>
        <end position="550"/>
    </location>
</feature>
<sequence>MVRLRSNEDSDPTNLSSKAGLGDEVALADRAPTADAPTADAPTASAPRQPALGLTGWLRWMWRQLTSMRVALMLLLLLAVTALPGSFFPQTPQDPTAVSQYHLDHPTLAPWLERLGFFDVYASPWFAAVYLLLFTSLIGCILPRIAVHWRALRAQPPRVPRSFARFPARGDRVVVESPDVARDNVLRALKGRYRTAVTADGITAERGYLRETGNLVFHLSLVGLLVSLAAGQLFSYRGQAVVIEGQSFANSVVAYDSFDPGTLFDPDSLEPFTFTLEEFTSAFTVDAQARDFTAHVSVTEPDGVTRADTIKVNHPLDAGGANVYLSGNGFAPKVTVRDGAGEVAFSGPVPFLPEDGVYTSRGVIKVPDVTGGQDQLGLTGAFLPTAFVNDDGTAFSMHPQPNAPLLVLTLWAGDLGLDDGVPQNVYVLKTDGMRQVYEPAADGAPGSAVGGQEPVTLYFEPGDTVELPEGLGSVTFDALPRFAALDLRYDPSLPWLLTFAVTSMLGLFASLFVPRRRLWVRLAARSDGGTSLEGAALARGDDPGLGRDLDLVLSAAGTQEHNEVAAPGRVPPPGVAAPVDAHSAADDAGPDDASPDDAGPVARVETTAGTPPAKEGH</sequence>
<evidence type="ECO:0000256" key="3">
    <source>
        <dbReference type="ARBA" id="ARBA00022748"/>
    </source>
</evidence>
<feature type="region of interest" description="Disordered" evidence="6">
    <location>
        <begin position="561"/>
        <end position="617"/>
    </location>
</feature>
<feature type="transmembrane region" description="Helical" evidence="7">
    <location>
        <begin position="125"/>
        <end position="147"/>
    </location>
</feature>
<evidence type="ECO:0000256" key="6">
    <source>
        <dbReference type="SAM" id="MobiDB-lite"/>
    </source>
</evidence>
<dbReference type="PANTHER" id="PTHR31566:SF0">
    <property type="entry name" value="CYTOCHROME C BIOGENESIS PROTEIN CCS1, CHLOROPLASTIC"/>
    <property type="match status" value="1"/>
</dbReference>
<dbReference type="Pfam" id="PF05140">
    <property type="entry name" value="ResB"/>
    <property type="match status" value="1"/>
</dbReference>
<protein>
    <submittedName>
        <fullName evidence="9">Cytochrome c biogenesis protein ResB</fullName>
    </submittedName>
</protein>
<evidence type="ECO:0000256" key="4">
    <source>
        <dbReference type="ARBA" id="ARBA00022989"/>
    </source>
</evidence>
<feature type="transmembrane region" description="Helical" evidence="7">
    <location>
        <begin position="493"/>
        <end position="513"/>
    </location>
</feature>
<evidence type="ECO:0000259" key="8">
    <source>
        <dbReference type="Pfam" id="PF05140"/>
    </source>
</evidence>
<organism evidence="9 10">
    <name type="scientific">Georgenia yuyongxinii</name>
    <dbReference type="NCBI Taxonomy" id="2589797"/>
    <lineage>
        <taxon>Bacteria</taxon>
        <taxon>Bacillati</taxon>
        <taxon>Actinomycetota</taxon>
        <taxon>Actinomycetes</taxon>
        <taxon>Micrococcales</taxon>
        <taxon>Bogoriellaceae</taxon>
        <taxon>Georgenia</taxon>
    </lineage>
</organism>
<keyword evidence="4 7" id="KW-1133">Transmembrane helix</keyword>
<dbReference type="Proteomes" id="UP000314616">
    <property type="component" value="Chromosome"/>
</dbReference>
<evidence type="ECO:0000256" key="7">
    <source>
        <dbReference type="SAM" id="Phobius"/>
    </source>
</evidence>
<accession>A0A5B8C5G9</accession>
<reference evidence="9 10" key="1">
    <citation type="submission" date="2019-05" db="EMBL/GenBank/DDBJ databases">
        <title>Georgenia *** sp. nov., and Georgenia *** sp. nov., isolated from the intestinal contents of plateau pika (Ochotona curzoniae) in the Qinghai-Tibet plateau of China.</title>
        <authorList>
            <person name="Tian Z."/>
        </authorList>
    </citation>
    <scope>NUCLEOTIDE SEQUENCE [LARGE SCALE GENOMIC DNA]</scope>
    <source>
        <strain evidence="9 10">Z443</strain>
    </source>
</reference>
<evidence type="ECO:0000313" key="9">
    <source>
        <dbReference type="EMBL" id="QDC25969.1"/>
    </source>
</evidence>
<evidence type="ECO:0000256" key="2">
    <source>
        <dbReference type="ARBA" id="ARBA00022692"/>
    </source>
</evidence>
<dbReference type="EMBL" id="CP040915">
    <property type="protein sequence ID" value="QDC25969.1"/>
    <property type="molecule type" value="Genomic_DNA"/>
</dbReference>
<dbReference type="GO" id="GO:0016020">
    <property type="term" value="C:membrane"/>
    <property type="evidence" value="ECO:0007669"/>
    <property type="project" value="UniProtKB-SubCell"/>
</dbReference>
<evidence type="ECO:0000256" key="5">
    <source>
        <dbReference type="ARBA" id="ARBA00023136"/>
    </source>
</evidence>
<keyword evidence="5 7" id="KW-0472">Membrane</keyword>
<feature type="region of interest" description="Disordered" evidence="6">
    <location>
        <begin position="1"/>
        <end position="23"/>
    </location>
</feature>
<keyword evidence="2 7" id="KW-0812">Transmembrane</keyword>
<name>A0A5B8C5G9_9MICO</name>
<evidence type="ECO:0000313" key="10">
    <source>
        <dbReference type="Proteomes" id="UP000314616"/>
    </source>
</evidence>
<dbReference type="GO" id="GO:0017004">
    <property type="term" value="P:cytochrome complex assembly"/>
    <property type="evidence" value="ECO:0007669"/>
    <property type="project" value="UniProtKB-KW"/>
</dbReference>
<dbReference type="PANTHER" id="PTHR31566">
    <property type="entry name" value="CYTOCHROME C BIOGENESIS PROTEIN CCS1, CHLOROPLASTIC"/>
    <property type="match status" value="1"/>
</dbReference>
<feature type="transmembrane region" description="Helical" evidence="7">
    <location>
        <begin position="70"/>
        <end position="88"/>
    </location>
</feature>
<dbReference type="AlphaFoldDB" id="A0A5B8C5G9"/>
<dbReference type="KEGG" id="gyu:FE374_16275"/>